<dbReference type="InterPro" id="IPR032675">
    <property type="entry name" value="LRR_dom_sf"/>
</dbReference>
<name>A0A5C4V083_9ACTN</name>
<proteinExistence type="predicted"/>
<gene>
    <name evidence="1" type="ORF">FH715_14870</name>
</gene>
<dbReference type="Pfam" id="PF13516">
    <property type="entry name" value="LRR_6"/>
    <property type="match status" value="1"/>
</dbReference>
<dbReference type="AlphaFoldDB" id="A0A5C4V083"/>
<dbReference type="NCBIfam" id="NF038076">
    <property type="entry name" value="fam_STM4015"/>
    <property type="match status" value="1"/>
</dbReference>
<organism evidence="1 2">
    <name type="scientific">Streptomyces sedi</name>
    <dbReference type="NCBI Taxonomy" id="555059"/>
    <lineage>
        <taxon>Bacteria</taxon>
        <taxon>Bacillati</taxon>
        <taxon>Actinomycetota</taxon>
        <taxon>Actinomycetes</taxon>
        <taxon>Kitasatosporales</taxon>
        <taxon>Streptomycetaceae</taxon>
        <taxon>Streptomyces</taxon>
    </lineage>
</organism>
<dbReference type="OrthoDB" id="9781345at2"/>
<dbReference type="InterPro" id="IPR047722">
    <property type="entry name" value="STM4015-like"/>
</dbReference>
<dbReference type="EMBL" id="VDGT01000010">
    <property type="protein sequence ID" value="TNM29420.1"/>
    <property type="molecule type" value="Genomic_DNA"/>
</dbReference>
<protein>
    <submittedName>
        <fullName evidence="1">Leucine-rich repeat domain-containing protein</fullName>
    </submittedName>
</protein>
<reference evidence="1 2" key="1">
    <citation type="submission" date="2019-06" db="EMBL/GenBank/DDBJ databases">
        <title>Draft genome of Streptomyces sedi sp. JCM16909.</title>
        <authorList>
            <person name="Klykleung N."/>
            <person name="Tanasupawat S."/>
            <person name="Kudo T."/>
            <person name="Yuki M."/>
            <person name="Ohkuma M."/>
        </authorList>
    </citation>
    <scope>NUCLEOTIDE SEQUENCE [LARGE SCALE GENOMIC DNA]</scope>
    <source>
        <strain evidence="1 2">JCM 16909</strain>
    </source>
</reference>
<evidence type="ECO:0000313" key="1">
    <source>
        <dbReference type="EMBL" id="TNM29420.1"/>
    </source>
</evidence>
<dbReference type="RefSeq" id="WP_139645375.1">
    <property type="nucleotide sequence ID" value="NZ_BAAAZS010000129.1"/>
</dbReference>
<sequence>MAIYQHMEEFHGLSVSDYPDVLNGGPMAPASLPAADAVAWRLRVDPFGESVRLPDDPEEWAEWEEWPKQFARFLGAVDAGAVRALLVGVWGDLYESDAGEPMAAIIKARDRLVALRAVFVGDIVADEAEISWIQQGRVSDLLVAFPALEELGARGGSKLRFEPVEHGGLRKLVVETGGMPPEAVRGVAASDFPALAHLELWLGTPHYGGDASMEDLAPILSGERLPALKHLALRNSEIQDEVCAAVASAPVVARLEVLDLSMGVLTDEGASALLSGQPLTHLRRLDVSHNYLSEEMRARLREALEPAGVALDLEARDARRYADWRFVAVGE</sequence>
<dbReference type="InterPro" id="IPR001611">
    <property type="entry name" value="Leu-rich_rpt"/>
</dbReference>
<accession>A0A5C4V083</accession>
<dbReference type="Gene3D" id="3.80.10.10">
    <property type="entry name" value="Ribonuclease Inhibitor"/>
    <property type="match status" value="1"/>
</dbReference>
<keyword evidence="2" id="KW-1185">Reference proteome</keyword>
<evidence type="ECO:0000313" key="2">
    <source>
        <dbReference type="Proteomes" id="UP000311713"/>
    </source>
</evidence>
<dbReference type="Proteomes" id="UP000311713">
    <property type="component" value="Unassembled WGS sequence"/>
</dbReference>
<comment type="caution">
    <text evidence="1">The sequence shown here is derived from an EMBL/GenBank/DDBJ whole genome shotgun (WGS) entry which is preliminary data.</text>
</comment>
<dbReference type="SUPFAM" id="SSF52047">
    <property type="entry name" value="RNI-like"/>
    <property type="match status" value="1"/>
</dbReference>